<dbReference type="PANTHER" id="PTHR46409">
    <property type="entry name" value="HTH PSQ-TYPE DOMAIN-CONTAINING PROTEIN"/>
    <property type="match status" value="1"/>
</dbReference>
<protein>
    <submittedName>
        <fullName evidence="1">Uncharacterized protein</fullName>
    </submittedName>
</protein>
<organism evidence="1 2">
    <name type="scientific">Psylliodes chrysocephalus</name>
    <dbReference type="NCBI Taxonomy" id="3402493"/>
    <lineage>
        <taxon>Eukaryota</taxon>
        <taxon>Metazoa</taxon>
        <taxon>Ecdysozoa</taxon>
        <taxon>Arthropoda</taxon>
        <taxon>Hexapoda</taxon>
        <taxon>Insecta</taxon>
        <taxon>Pterygota</taxon>
        <taxon>Neoptera</taxon>
        <taxon>Endopterygota</taxon>
        <taxon>Coleoptera</taxon>
        <taxon>Polyphaga</taxon>
        <taxon>Cucujiformia</taxon>
        <taxon>Chrysomeloidea</taxon>
        <taxon>Chrysomelidae</taxon>
        <taxon>Galerucinae</taxon>
        <taxon>Alticini</taxon>
        <taxon>Psylliodes</taxon>
    </lineage>
</organism>
<evidence type="ECO:0000313" key="1">
    <source>
        <dbReference type="EMBL" id="CAH1113273.1"/>
    </source>
</evidence>
<dbReference type="OrthoDB" id="6771835at2759"/>
<proteinExistence type="predicted"/>
<dbReference type="Proteomes" id="UP001153636">
    <property type="component" value="Chromosome 7"/>
</dbReference>
<dbReference type="PANTHER" id="PTHR46409:SF1">
    <property type="entry name" value="HTH PSQ-TYPE DOMAIN-CONTAINING PROTEIN"/>
    <property type="match status" value="1"/>
</dbReference>
<dbReference type="EMBL" id="OV651819">
    <property type="protein sequence ID" value="CAH1113273.1"/>
    <property type="molecule type" value="Genomic_DNA"/>
</dbReference>
<reference evidence="1" key="1">
    <citation type="submission" date="2022-01" db="EMBL/GenBank/DDBJ databases">
        <authorList>
            <person name="King R."/>
        </authorList>
    </citation>
    <scope>NUCLEOTIDE SEQUENCE</scope>
</reference>
<evidence type="ECO:0000313" key="2">
    <source>
        <dbReference type="Proteomes" id="UP001153636"/>
    </source>
</evidence>
<keyword evidence="2" id="KW-1185">Reference proteome</keyword>
<dbReference type="AlphaFoldDB" id="A0A9P0GLB1"/>
<gene>
    <name evidence="1" type="ORF">PSYICH_LOCUS13641</name>
</gene>
<name>A0A9P0GLB1_9CUCU</name>
<accession>A0A9P0GLB1</accession>
<sequence length="177" mass="20615">MWFQIKTTPQLHYGAIHFWHAIKASRELPTNIKKIFERVVSTKAYFSHPVNLLLAMMFDPRDFVRELAIRRILKARQQTPKINFEAEYYINLTDWQKCTITESPLVMKLSDNCLQQLITGKETIIIDLFPCHTQTVEKCVKTVTVASLKVCGEISREGYIRTKLEAKKILPKFENKG</sequence>